<proteinExistence type="predicted"/>
<accession>A0A1I8B960</accession>
<evidence type="ECO:0000313" key="1">
    <source>
        <dbReference type="Proteomes" id="UP000095281"/>
    </source>
</evidence>
<name>A0A1I8B960_MELHA</name>
<dbReference type="Proteomes" id="UP000095281">
    <property type="component" value="Unplaced"/>
</dbReference>
<sequence length="119" mass="13694">MASIEKENLSDSIALQLGLRYFSEFKTAADDLIKEQNGQNSLTKEQKQRKVLLSLRRAILCFHGRYPMLAERCYREGALYTNQISTGKEALQLRNLFSMLSYQARNNNSLSNTDLTRKI</sequence>
<protein>
    <submittedName>
        <fullName evidence="2">Uncharacterized protein</fullName>
    </submittedName>
</protein>
<reference evidence="2" key="1">
    <citation type="submission" date="2016-11" db="UniProtKB">
        <authorList>
            <consortium name="WormBaseParasite"/>
        </authorList>
    </citation>
    <scope>IDENTIFICATION</scope>
</reference>
<dbReference type="AlphaFoldDB" id="A0A1I8B960"/>
<keyword evidence="1" id="KW-1185">Reference proteome</keyword>
<evidence type="ECO:0000313" key="2">
    <source>
        <dbReference type="WBParaSite" id="MhA1_Contig1602.frz3.gene5"/>
    </source>
</evidence>
<dbReference type="WBParaSite" id="MhA1_Contig1602.frz3.gene5">
    <property type="protein sequence ID" value="MhA1_Contig1602.frz3.gene5"/>
    <property type="gene ID" value="MhA1_Contig1602.frz3.gene5"/>
</dbReference>
<organism evidence="1 2">
    <name type="scientific">Meloidogyne hapla</name>
    <name type="common">Root-knot nematode worm</name>
    <dbReference type="NCBI Taxonomy" id="6305"/>
    <lineage>
        <taxon>Eukaryota</taxon>
        <taxon>Metazoa</taxon>
        <taxon>Ecdysozoa</taxon>
        <taxon>Nematoda</taxon>
        <taxon>Chromadorea</taxon>
        <taxon>Rhabditida</taxon>
        <taxon>Tylenchina</taxon>
        <taxon>Tylenchomorpha</taxon>
        <taxon>Tylenchoidea</taxon>
        <taxon>Meloidogynidae</taxon>
        <taxon>Meloidogyninae</taxon>
        <taxon>Meloidogyne</taxon>
    </lineage>
</organism>